<keyword evidence="1" id="KW-1133">Transmembrane helix</keyword>
<feature type="transmembrane region" description="Helical" evidence="1">
    <location>
        <begin position="37"/>
        <end position="58"/>
    </location>
</feature>
<keyword evidence="1" id="KW-0812">Transmembrane</keyword>
<gene>
    <name evidence="2" type="ORF">H7965_26665</name>
</gene>
<dbReference type="EMBL" id="JACOMF010000085">
    <property type="protein sequence ID" value="MBC4018843.1"/>
    <property type="molecule type" value="Genomic_DNA"/>
</dbReference>
<dbReference type="AlphaFoldDB" id="A0A9X0R5C2"/>
<sequence>MLPNGEISREGVTFRHGRPNAWVEFQENSVENPSPGAARALSAAVLAVGGLAATLAAAACCALPVVFATLGIAGGAWMLDIAVIAGPWQRLLLWGGAAALVVALFVARERSAPHCAEDVCAKAAFRVPLLAIVMLGGGLAGLIVAAG</sequence>
<evidence type="ECO:0000313" key="3">
    <source>
        <dbReference type="Proteomes" id="UP000600101"/>
    </source>
</evidence>
<proteinExistence type="predicted"/>
<dbReference type="RefSeq" id="WP_186773583.1">
    <property type="nucleotide sequence ID" value="NZ_JACOMF010000085.1"/>
</dbReference>
<comment type="caution">
    <text evidence="2">The sequence shown here is derived from an EMBL/GenBank/DDBJ whole genome shotgun (WGS) entry which is preliminary data.</text>
</comment>
<feature type="transmembrane region" description="Helical" evidence="1">
    <location>
        <begin position="127"/>
        <end position="146"/>
    </location>
</feature>
<keyword evidence="3" id="KW-1185">Reference proteome</keyword>
<feature type="transmembrane region" description="Helical" evidence="1">
    <location>
        <begin position="91"/>
        <end position="107"/>
    </location>
</feature>
<protein>
    <recommendedName>
        <fullName evidence="4">Mercuric transport protein MerT</fullName>
    </recommendedName>
</protein>
<evidence type="ECO:0008006" key="4">
    <source>
        <dbReference type="Google" id="ProtNLM"/>
    </source>
</evidence>
<dbReference type="Proteomes" id="UP000600101">
    <property type="component" value="Unassembled WGS sequence"/>
</dbReference>
<keyword evidence="1" id="KW-0472">Membrane</keyword>
<accession>A0A9X0R5C2</accession>
<name>A0A9X0R5C2_9PROT</name>
<evidence type="ECO:0000256" key="1">
    <source>
        <dbReference type="SAM" id="Phobius"/>
    </source>
</evidence>
<evidence type="ECO:0000313" key="2">
    <source>
        <dbReference type="EMBL" id="MBC4018843.1"/>
    </source>
</evidence>
<organism evidence="2 3">
    <name type="scientific">Siccirubricoccus deserti</name>
    <dbReference type="NCBI Taxonomy" id="2013562"/>
    <lineage>
        <taxon>Bacteria</taxon>
        <taxon>Pseudomonadati</taxon>
        <taxon>Pseudomonadota</taxon>
        <taxon>Alphaproteobacteria</taxon>
        <taxon>Acetobacterales</taxon>
        <taxon>Roseomonadaceae</taxon>
        <taxon>Siccirubricoccus</taxon>
    </lineage>
</organism>
<reference evidence="2" key="1">
    <citation type="submission" date="2020-08" db="EMBL/GenBank/DDBJ databases">
        <authorList>
            <person name="Hu Y."/>
            <person name="Nguyen S.V."/>
            <person name="Li F."/>
            <person name="Fanning S."/>
        </authorList>
    </citation>
    <scope>NUCLEOTIDE SEQUENCE</scope>
    <source>
        <strain evidence="2">SYSU D8009</strain>
    </source>
</reference>